<gene>
    <name evidence="1" type="ORF">ACKQTC_07245</name>
</gene>
<protein>
    <submittedName>
        <fullName evidence="1">Uncharacterized protein</fullName>
    </submittedName>
</protein>
<name>A0ABW9GZX5_9FIRM</name>
<dbReference type="EMBL" id="JBJUVG010000010">
    <property type="protein sequence ID" value="MFM9414160.1"/>
    <property type="molecule type" value="Genomic_DNA"/>
</dbReference>
<proteinExistence type="predicted"/>
<dbReference type="RefSeq" id="WP_408977775.1">
    <property type="nucleotide sequence ID" value="NZ_JBJUVG010000010.1"/>
</dbReference>
<comment type="caution">
    <text evidence="1">The sequence shown here is derived from an EMBL/GenBank/DDBJ whole genome shotgun (WGS) entry which is preliminary data.</text>
</comment>
<evidence type="ECO:0000313" key="2">
    <source>
        <dbReference type="Proteomes" id="UP001631949"/>
    </source>
</evidence>
<organism evidence="1 2">
    <name type="scientific">Peptococcus simiae</name>
    <dbReference type="NCBI Taxonomy" id="1643805"/>
    <lineage>
        <taxon>Bacteria</taxon>
        <taxon>Bacillati</taxon>
        <taxon>Bacillota</taxon>
        <taxon>Clostridia</taxon>
        <taxon>Eubacteriales</taxon>
        <taxon>Peptococcaceae</taxon>
        <taxon>Peptococcus</taxon>
    </lineage>
</organism>
<dbReference type="Proteomes" id="UP001631949">
    <property type="component" value="Unassembled WGS sequence"/>
</dbReference>
<reference evidence="1 2" key="1">
    <citation type="journal article" date="2016" name="Int. J. Syst. Evol. Microbiol.">
        <title>Peptococcus simiae sp. nov., isolated from rhesus macaque faeces and emended description of the genus Peptococcus.</title>
        <authorList>
            <person name="Shkoporov A.N."/>
            <person name="Efimov B.A."/>
            <person name="Kondova I."/>
            <person name="Ouwerling B."/>
            <person name="Chaplin A.V."/>
            <person name="Shcherbakova V.A."/>
            <person name="Langermans J.A.M."/>
        </authorList>
    </citation>
    <scope>NUCLEOTIDE SEQUENCE [LARGE SCALE GENOMIC DNA]</scope>
    <source>
        <strain evidence="1 2">M108</strain>
    </source>
</reference>
<keyword evidence="2" id="KW-1185">Reference proteome</keyword>
<evidence type="ECO:0000313" key="1">
    <source>
        <dbReference type="EMBL" id="MFM9414160.1"/>
    </source>
</evidence>
<accession>A0ABW9GZX5</accession>
<sequence>MANISEPYGGIFFDCDQSVMEDIYRQIEEQKWYYGAPELEEAPKSRTWLQFYGIGRWLFANNVKRFFETLQPTGPVSIKWDFVDYEPGMEVFYTMKCETTYNPEAEYATELIVTEDYDLEINAENLEAYGYEEMAADTFTDYGLFNLQAELEERGSYLLPYLFKDMSRRELVAFLDENNLRMTDCPECLASTLEEELHDYFID</sequence>